<dbReference type="SMART" id="SM00129">
    <property type="entry name" value="KISc"/>
    <property type="match status" value="1"/>
</dbReference>
<evidence type="ECO:0000313" key="11">
    <source>
        <dbReference type="Proteomes" id="UP000191004"/>
    </source>
</evidence>
<keyword evidence="2" id="KW-0963">Cytoplasm</keyword>
<feature type="domain" description="Kinesin motor" evidence="9">
    <location>
        <begin position="54"/>
        <end position="436"/>
    </location>
</feature>
<dbReference type="PRINTS" id="PR00380">
    <property type="entry name" value="KINESINHEAVY"/>
</dbReference>
<feature type="coiled-coil region" evidence="7">
    <location>
        <begin position="669"/>
        <end position="703"/>
    </location>
</feature>
<dbReference type="SUPFAM" id="SSF52540">
    <property type="entry name" value="P-loop containing nucleoside triphosphate hydrolases"/>
    <property type="match status" value="1"/>
</dbReference>
<evidence type="ECO:0000256" key="1">
    <source>
        <dbReference type="ARBA" id="ARBA00004496"/>
    </source>
</evidence>
<keyword evidence="11" id="KW-1185">Reference proteome</keyword>
<dbReference type="GO" id="GO:0007018">
    <property type="term" value="P:microtubule-based movement"/>
    <property type="evidence" value="ECO:0007669"/>
    <property type="project" value="InterPro"/>
</dbReference>
<feature type="coiled-coil region" evidence="7">
    <location>
        <begin position="1415"/>
        <end position="1460"/>
    </location>
</feature>
<evidence type="ECO:0000313" key="10">
    <source>
        <dbReference type="EMBL" id="OPB45843.1"/>
    </source>
</evidence>
<organism evidence="10 11">
    <name type="scientific">Trichoderma guizhouense</name>
    <dbReference type="NCBI Taxonomy" id="1491466"/>
    <lineage>
        <taxon>Eukaryota</taxon>
        <taxon>Fungi</taxon>
        <taxon>Dikarya</taxon>
        <taxon>Ascomycota</taxon>
        <taxon>Pezizomycotina</taxon>
        <taxon>Sordariomycetes</taxon>
        <taxon>Hypocreomycetidae</taxon>
        <taxon>Hypocreales</taxon>
        <taxon>Hypocreaceae</taxon>
        <taxon>Trichoderma</taxon>
    </lineage>
</organism>
<dbReference type="InterPro" id="IPR019821">
    <property type="entry name" value="Kinesin_motor_CS"/>
</dbReference>
<feature type="coiled-coil region" evidence="7">
    <location>
        <begin position="1305"/>
        <end position="1389"/>
    </location>
</feature>
<feature type="coiled-coil region" evidence="7">
    <location>
        <begin position="1063"/>
        <end position="1111"/>
    </location>
</feature>
<dbReference type="GO" id="GO:0051231">
    <property type="term" value="P:spindle elongation"/>
    <property type="evidence" value="ECO:0007669"/>
    <property type="project" value="TreeGrafter"/>
</dbReference>
<dbReference type="Proteomes" id="UP000191004">
    <property type="component" value="Unassembled WGS sequence"/>
</dbReference>
<dbReference type="SUPFAM" id="SSF57997">
    <property type="entry name" value="Tropomyosin"/>
    <property type="match status" value="1"/>
</dbReference>
<dbReference type="Gene3D" id="3.40.850.10">
    <property type="entry name" value="Kinesin motor domain"/>
    <property type="match status" value="1"/>
</dbReference>
<evidence type="ECO:0000256" key="8">
    <source>
        <dbReference type="SAM" id="MobiDB-lite"/>
    </source>
</evidence>
<dbReference type="InterPro" id="IPR027417">
    <property type="entry name" value="P-loop_NTPase"/>
</dbReference>
<evidence type="ECO:0000256" key="5">
    <source>
        <dbReference type="ARBA" id="ARBA00023054"/>
    </source>
</evidence>
<feature type="compositionally biased region" description="Polar residues" evidence="8">
    <location>
        <begin position="27"/>
        <end position="41"/>
    </location>
</feature>
<dbReference type="PANTHER" id="PTHR47969">
    <property type="entry name" value="CHROMOSOME-ASSOCIATED KINESIN KIF4A-RELATED"/>
    <property type="match status" value="1"/>
</dbReference>
<feature type="compositionally biased region" description="Low complexity" evidence="8">
    <location>
        <begin position="1701"/>
        <end position="1711"/>
    </location>
</feature>
<dbReference type="EMBL" id="LVVK01000004">
    <property type="protein sequence ID" value="OPB45843.1"/>
    <property type="molecule type" value="Genomic_DNA"/>
</dbReference>
<feature type="binding site" evidence="6">
    <location>
        <begin position="141"/>
        <end position="148"/>
    </location>
    <ligand>
        <name>ATP</name>
        <dbReference type="ChEBI" id="CHEBI:30616"/>
    </ligand>
</feature>
<feature type="region of interest" description="Disordered" evidence="8">
    <location>
        <begin position="1667"/>
        <end position="1720"/>
    </location>
</feature>
<feature type="coiled-coil region" evidence="7">
    <location>
        <begin position="1586"/>
        <end position="1659"/>
    </location>
</feature>
<dbReference type="Gene3D" id="1.10.287.1490">
    <property type="match status" value="1"/>
</dbReference>
<evidence type="ECO:0000256" key="4">
    <source>
        <dbReference type="ARBA" id="ARBA00022840"/>
    </source>
</evidence>
<feature type="compositionally biased region" description="Basic residues" evidence="8">
    <location>
        <begin position="1826"/>
        <end position="1837"/>
    </location>
</feature>
<name>A0A1T3CXN1_9HYPO</name>
<dbReference type="InterPro" id="IPR027640">
    <property type="entry name" value="Kinesin-like_fam"/>
</dbReference>
<keyword evidence="3 6" id="KW-0547">Nucleotide-binding</keyword>
<reference evidence="10 11" key="1">
    <citation type="submission" date="2016-04" db="EMBL/GenBank/DDBJ databases">
        <title>Multiple horizontal gene transfer events from other fungi enriched the ability of the initially mycotrophic fungus Trichoderma (Ascomycota) to feed on dead plant biomass.</title>
        <authorList>
            <person name="Atanasova L."/>
            <person name="Chenthamara K."/>
            <person name="Zhang J."/>
            <person name="Grujic M."/>
            <person name="Henrissat B."/>
            <person name="Kuo A."/>
            <person name="Aertz A."/>
            <person name="Salamov A."/>
            <person name="Lipzen A."/>
            <person name="Labutti K."/>
            <person name="Barry K."/>
            <person name="Miao Y."/>
            <person name="Rahimi M.J."/>
            <person name="Shen Q."/>
            <person name="Grigoriev I.V."/>
            <person name="Kubicek C.P."/>
            <person name="Druzhinina I.S."/>
        </authorList>
    </citation>
    <scope>NUCLEOTIDE SEQUENCE [LARGE SCALE GENOMIC DNA]</scope>
    <source>
        <strain evidence="10 11">NJAU 4742</strain>
    </source>
</reference>
<dbReference type="PANTHER" id="PTHR47969:SF15">
    <property type="entry name" value="CHROMOSOME-ASSOCIATED KINESIN KIF4A-RELATED"/>
    <property type="match status" value="1"/>
</dbReference>
<feature type="region of interest" description="Disordered" evidence="8">
    <location>
        <begin position="1780"/>
        <end position="1837"/>
    </location>
</feature>
<dbReference type="GO" id="GO:0003777">
    <property type="term" value="F:microtubule motor activity"/>
    <property type="evidence" value="ECO:0007669"/>
    <property type="project" value="InterPro"/>
</dbReference>
<dbReference type="InterPro" id="IPR036961">
    <property type="entry name" value="Kinesin_motor_dom_sf"/>
</dbReference>
<dbReference type="InterPro" id="IPR001752">
    <property type="entry name" value="Kinesin_motor_dom"/>
</dbReference>
<feature type="region of interest" description="Disordered" evidence="8">
    <location>
        <begin position="1"/>
        <end position="53"/>
    </location>
</feature>
<dbReference type="Pfam" id="PF00225">
    <property type="entry name" value="Kinesin"/>
    <property type="match status" value="1"/>
</dbReference>
<keyword evidence="6" id="KW-0505">Motor protein</keyword>
<evidence type="ECO:0000256" key="3">
    <source>
        <dbReference type="ARBA" id="ARBA00022741"/>
    </source>
</evidence>
<keyword evidence="4 6" id="KW-0067">ATP-binding</keyword>
<feature type="coiled-coil region" evidence="7">
    <location>
        <begin position="1168"/>
        <end position="1243"/>
    </location>
</feature>
<dbReference type="GO" id="GO:0005737">
    <property type="term" value="C:cytoplasm"/>
    <property type="evidence" value="ECO:0007669"/>
    <property type="project" value="UniProtKB-SubCell"/>
</dbReference>
<feature type="compositionally biased region" description="Low complexity" evidence="8">
    <location>
        <begin position="1671"/>
        <end position="1686"/>
    </location>
</feature>
<keyword evidence="5 7" id="KW-0175">Coiled coil</keyword>
<feature type="region of interest" description="Disordered" evidence="8">
    <location>
        <begin position="719"/>
        <end position="764"/>
    </location>
</feature>
<feature type="compositionally biased region" description="Basic and acidic residues" evidence="8">
    <location>
        <begin position="1801"/>
        <end position="1821"/>
    </location>
</feature>
<comment type="subcellular location">
    <subcellularLocation>
        <location evidence="1">Cytoplasm</location>
    </subcellularLocation>
</comment>
<feature type="compositionally biased region" description="Basic and acidic residues" evidence="8">
    <location>
        <begin position="719"/>
        <end position="747"/>
    </location>
</feature>
<protein>
    <submittedName>
        <fullName evidence="10">Kinesin-like protein</fullName>
    </submittedName>
</protein>
<comment type="caution">
    <text evidence="10">The sequence shown here is derived from an EMBL/GenBank/DDBJ whole genome shotgun (WGS) entry which is preliminary data.</text>
</comment>
<dbReference type="GO" id="GO:0007052">
    <property type="term" value="P:mitotic spindle organization"/>
    <property type="evidence" value="ECO:0007669"/>
    <property type="project" value="TreeGrafter"/>
</dbReference>
<dbReference type="PROSITE" id="PS00411">
    <property type="entry name" value="KINESIN_MOTOR_1"/>
    <property type="match status" value="1"/>
</dbReference>
<accession>A0A1T3CXN1</accession>
<evidence type="ECO:0000256" key="6">
    <source>
        <dbReference type="PROSITE-ProRule" id="PRU00283"/>
    </source>
</evidence>
<dbReference type="PROSITE" id="PS50067">
    <property type="entry name" value="KINESIN_MOTOR_2"/>
    <property type="match status" value="1"/>
</dbReference>
<comment type="similarity">
    <text evidence="6">Belongs to the TRAFAC class myosin-kinesin ATPase superfamily. Kinesin family.</text>
</comment>
<feature type="compositionally biased region" description="Pro residues" evidence="8">
    <location>
        <begin position="1687"/>
        <end position="1700"/>
    </location>
</feature>
<feature type="compositionally biased region" description="Basic and acidic residues" evidence="8">
    <location>
        <begin position="485"/>
        <end position="498"/>
    </location>
</feature>
<evidence type="ECO:0000256" key="2">
    <source>
        <dbReference type="ARBA" id="ARBA00022490"/>
    </source>
</evidence>
<proteinExistence type="inferred from homology"/>
<sequence>MATSPPDSPSPAHKLQRPLSAIATRPQPRSTSRLSMNSKQGGESRASDEDNRTAVRVAVRVRPALNPEDPGYDLIPQRFQRPMVHVTSNTSLSIDSPQGRKLFVFDRVFGPDVMQDGIWEYLTDSINAFTQGYNVSLLAYGQSGAGKSYTMGTASATENPDDMGVIPRAAAALFEKLDVQKGVVNNGTMKSASSFRSPRGYGQQNNLGDRNWALTATYVEIYNETLRDLLVADTTPLNDRTSVAIREDVKGNIILTGLHQVDITCVDDLLNALAFGSSIRQTDATAINAKSSRSHAVFSLNLVQRKNKFSNSDKRHSMPLEAMSGQDISVTTDSKLHFVDLAGSERLKNTGAQGERAKEGISINAGLAALGKVISQLSSRNAGAHVSYRDSKLTRLLQDSLGGNAITYMIACVTPPEFHLSETLNTVQYAQRARAIQSKPRIQQVEEGDKNAIIERLKAEVAFLREQIRSANGQGDLPPRSANRSSERSERQNEREAELQNQLLDLQENYGTLNNRHARLIAEMAKARESEHQHHLQLDELQEENATDRLNRSNSFAQSVEQVVLEYEKTIQTLEQSLSKTRTTLSNTETNLLEKETKCAYVETINSQLQSRIQKLMDREASTESYLHDLEAKLDGHSTGEEKNSAIIVELRKEITRIRENESASEDYISTLEERLAEADQDAELMQREIERLEQVIERQRSLGKLDALLHELDHVDESKLRDSDDSTKAESADGHDHPLAQDKDQENGTEEASSKLAPVVENDEDAVVAGDSVPTASEKQPVDDAATNQAFAQSKFVADKLELVTRELFDLRTEHETTVHDYGRLHAKYEEAMRKMSELQDTIDEARYPDRLRHSIISVDAATETRPESFQSVQTSYAKDDIRSSAHRSLSSELSSVMDSPITADTTHLDLESEDDTATAKPAASVEDLTRELAQHVELHEQQGQDELEDQTEPVGQHEQLESKEQPEHVEKTEHVAEHEHVQPVELKEPIELKAQVEHKELAEPMEIVESKEVVEPKEHVEHVEQVQAQEAQQFEFFVQHDDAEIQVPAEQYEQADRSEQNEQLAMELERLRVLAEEKESAERELAMKYAQLELKHNETLDMVEELKTEVTKARTVDNGPRVIRRKSSQNLLGVDRAQRSFVYLRNLAAENFEGRPETMQSFELNLNSAMHELQSRSERIQELESDVAAAKKEMESKMAIISGLARERSSLKASPVDMSMVATLRGQLEQSERQLYDLREAHAVRERELTSEVEVLRKSVASTPTRTQFMPSDEEEADVPYNERVSTLQAELAGWENKHHAALVSMRSTEKEMQATIQQLEAQVDAANAQLAESQTRAAAEKDADAEEAKKEVVKQQELIEFLRGEIDEYKAVINSNNAKVAELESLHLSARAAMDDMSKIHSSVTAETTARHQELSAKLEELIASHEDATKAHQEEMDALKQSHARELAELKDHEQTSYEKQVEVLMTEHSEAIFRLETDLAQSRDELTRVATQIAAVFGAEMPLEKLGERIEALVANQNAVEAERKKMGELTSHVTELSNINESLVRDLEGVKTAIAGLLPGGAEAKAGPLVDQLAAVKAKVEDLDGRNKKNSRLIEELEEQLQHNFDEVQVTNNRLSSLQSERNAQLDEALSSRIKLQTELETVREEYAALQIKYNEMANGDVKRSNSNSTIRKSSSHNSLPSPPPSVPLPPLPNGAPSSPTSTRPPSKDNFNISQVTEDQEARIRAIEKHLSAERQLTQTLEEALGDLEKQSKKVKADCDAWKKRAQELEAEVKELKEKSSDQSQDNRYSMQAVEEERKKRQAAEAARKQLEERMQAISKNKKKKGSLNCF</sequence>
<gene>
    <name evidence="10" type="ORF">A0O28_0094100</name>
</gene>
<evidence type="ECO:0000259" key="9">
    <source>
        <dbReference type="PROSITE" id="PS50067"/>
    </source>
</evidence>
<feature type="region of interest" description="Disordered" evidence="8">
    <location>
        <begin position="470"/>
        <end position="498"/>
    </location>
</feature>
<feature type="region of interest" description="Disordered" evidence="8">
    <location>
        <begin position="943"/>
        <end position="980"/>
    </location>
</feature>
<feature type="compositionally biased region" description="Basic and acidic residues" evidence="8">
    <location>
        <begin position="960"/>
        <end position="980"/>
    </location>
</feature>
<evidence type="ECO:0000256" key="7">
    <source>
        <dbReference type="SAM" id="Coils"/>
    </source>
</evidence>
<dbReference type="OrthoDB" id="3176171at2759"/>
<dbReference type="GO" id="GO:0005524">
    <property type="term" value="F:ATP binding"/>
    <property type="evidence" value="ECO:0007669"/>
    <property type="project" value="UniProtKB-UniRule"/>
</dbReference>
<dbReference type="GO" id="GO:0005875">
    <property type="term" value="C:microtubule associated complex"/>
    <property type="evidence" value="ECO:0007669"/>
    <property type="project" value="TreeGrafter"/>
</dbReference>
<dbReference type="GO" id="GO:0008017">
    <property type="term" value="F:microtubule binding"/>
    <property type="evidence" value="ECO:0007669"/>
    <property type="project" value="InterPro"/>
</dbReference>